<accession>A0A2A5S1A7</accession>
<organism evidence="1 2">
    <name type="scientific">Pseudolactococcus plantarum</name>
    <dbReference type="NCBI Taxonomy" id="1365"/>
    <lineage>
        <taxon>Bacteria</taxon>
        <taxon>Bacillati</taxon>
        <taxon>Bacillota</taxon>
        <taxon>Bacilli</taxon>
        <taxon>Lactobacillales</taxon>
        <taxon>Streptococcaceae</taxon>
        <taxon>Pseudolactococcus</taxon>
    </lineage>
</organism>
<dbReference type="RefSeq" id="WP_068161155.1">
    <property type="nucleotide sequence ID" value="NZ_JXJX01000005.1"/>
</dbReference>
<comment type="caution">
    <text evidence="1">The sequence shown here is derived from an EMBL/GenBank/DDBJ whole genome shotgun (WGS) entry which is preliminary data.</text>
</comment>
<proteinExistence type="predicted"/>
<dbReference type="Pfam" id="PF03318">
    <property type="entry name" value="ETX_MTX2"/>
    <property type="match status" value="1"/>
</dbReference>
<dbReference type="OrthoDB" id="2680458at2"/>
<dbReference type="InterPro" id="IPR004991">
    <property type="entry name" value="Aerolysin-like"/>
</dbReference>
<dbReference type="Proteomes" id="UP000242246">
    <property type="component" value="Unassembled WGS sequence"/>
</dbReference>
<sequence>MKMKNLGIAVGIGCSLMISGVTMTQVSASTENVPKIINKELGDLAYNRTYNEFRNNNISKAELLPSDGGRWDSLRPMFVKVNPLTSLNNDMRIEKGKTIAAHVAMLENRTNNDHNYKTAEFSYTKSDTVTTSTTHSVGVSMTSGGKMEFPFFEASVSMTAKYDFGTTKPVQTSEVRQWKVPAQDIKVPAGKKYRVSWLLNTGIATGTVNLIGRVEAEVPYKLFVPRRFAWSDSRDLVSSIKAYDEAVKQNRTSPYIWGARNDWQITSDGEAALRKLGDAKYTANYGTELVMLITDVTSTRGRALPVEIQRITLPIQPETIG</sequence>
<evidence type="ECO:0000313" key="1">
    <source>
        <dbReference type="EMBL" id="PCS07244.1"/>
    </source>
</evidence>
<dbReference type="Gene3D" id="2.170.15.10">
    <property type="entry name" value="Proaerolysin, chain A, domain 3"/>
    <property type="match status" value="1"/>
</dbReference>
<evidence type="ECO:0000313" key="2">
    <source>
        <dbReference type="Proteomes" id="UP000242246"/>
    </source>
</evidence>
<reference evidence="1 2" key="1">
    <citation type="submission" date="2014-12" db="EMBL/GenBank/DDBJ databases">
        <title>Draft genome sequences of 10 type strains of Lactococcus.</title>
        <authorList>
            <person name="Sun Z."/>
            <person name="Zhong Z."/>
            <person name="Liu W."/>
            <person name="Zhang W."/>
            <person name="Zhang H."/>
        </authorList>
    </citation>
    <scope>NUCLEOTIDE SEQUENCE [LARGE SCALE GENOMIC DNA]</scope>
    <source>
        <strain evidence="1 2">DSM 20686</strain>
    </source>
</reference>
<name>A0A2A5S1A7_9LACT</name>
<gene>
    <name evidence="1" type="ORF">RU87_GL001297</name>
</gene>
<dbReference type="EMBL" id="JXJX01000005">
    <property type="protein sequence ID" value="PCS07244.1"/>
    <property type="molecule type" value="Genomic_DNA"/>
</dbReference>
<protein>
    <submittedName>
        <fullName evidence="1">Uncharacterized protein</fullName>
    </submittedName>
</protein>
<dbReference type="AlphaFoldDB" id="A0A2A5S1A7"/>
<dbReference type="SUPFAM" id="SSF56973">
    <property type="entry name" value="Aerolisin/ETX pore-forming domain"/>
    <property type="match status" value="1"/>
</dbReference>
<keyword evidence="2" id="KW-1185">Reference proteome</keyword>
<dbReference type="CDD" id="cd20223">
    <property type="entry name" value="PFM_epsilon-toxin-like"/>
    <property type="match status" value="1"/>
</dbReference>